<comment type="caution">
    <text evidence="2">The sequence shown here is derived from an EMBL/GenBank/DDBJ whole genome shotgun (WGS) entry which is preliminary data.</text>
</comment>
<dbReference type="PANTHER" id="PTHR30634">
    <property type="entry name" value="OUTER MEMBRANE LOLAB LIPOPROTEIN INSERTION APPARATUS"/>
    <property type="match status" value="1"/>
</dbReference>
<dbReference type="EMBL" id="RJMB01000013">
    <property type="protein sequence ID" value="RNL83942.1"/>
    <property type="molecule type" value="Genomic_DNA"/>
</dbReference>
<sequence>MAVTTARAGSGAAGSDVHVLGIRHHGPGSARAVLTALEELEPDAVLIEGPPEADTLTGLVGAVEPPVALLAYHPDDPATSAFWPLATFSPEWQALRYAHDHDTAVRFCDLPAGVTLAERRADHTPGTEDENGQPEAPEDPADRAARRARLDPLAVLAEAAGYDDAERWWDDVVEQRDDGEPSPFPAITEAMAAVRTELAPEPDEREARREAHMRQTIRAALKEGYERLAVICGAWHAPALSDPKTNAHAKTATADRALLRGLSKVKTNVTWVPWTHGRLSTASGYRAGVTAPGWYHHLFTAPDRPIHRWLTDTARVLRDEDQPVSSAHVIEAVRLAETLATVRGRPLAGLSEVAEATSAVLCEGEESRAQLAHRRMVVGERLGAVPEDTPMVPLQRDLAATQRALRFKPEALSKRITLDLRTERQRDRSVLLHRLRLIGVNWGVPARDQVRSRGTFRESWQVQWAPELDVAVIEASRWGTTVAGAATARARDLAASAELPTLTDLTERCLLAELTDALPEVLDAVARRAAADRDVTHLMGALPPLARSSRYGDVRGTDAEALRTVADELLRRVCSGLAPAVANLDDDAATTMTGLVDAVHTAAHLLGADAERRWLDTLDTLAAREVVPGLVAGRAHRILHDSGRVDSATVRRRLGLAVSRAGDPAHAAAWLEGFLSGSGMILAHDHELLAVVDTWLTGLSDGAFTAVLPLLRRTFGAFASPERRSIGEVVARPRPAEDTGQPHTGPGIDTRRAAPAMTTVAAIIGG</sequence>
<feature type="compositionally biased region" description="Acidic residues" evidence="1">
    <location>
        <begin position="127"/>
        <end position="139"/>
    </location>
</feature>
<accession>A0A3N0E7U9</accession>
<name>A0A3N0E7U9_9ACTN</name>
<organism evidence="2 3">
    <name type="scientific">Halostreptopolyspora alba</name>
    <dbReference type="NCBI Taxonomy" id="2487137"/>
    <lineage>
        <taxon>Bacteria</taxon>
        <taxon>Bacillati</taxon>
        <taxon>Actinomycetota</taxon>
        <taxon>Actinomycetes</taxon>
        <taxon>Streptosporangiales</taxon>
        <taxon>Nocardiopsidaceae</taxon>
        <taxon>Halostreptopolyspora</taxon>
    </lineage>
</organism>
<evidence type="ECO:0000313" key="3">
    <source>
        <dbReference type="Proteomes" id="UP000269198"/>
    </source>
</evidence>
<proteinExistence type="predicted"/>
<dbReference type="AlphaFoldDB" id="A0A3N0E7U9"/>
<dbReference type="Pfam" id="PF18934">
    <property type="entry name" value="DUF5682"/>
    <property type="match status" value="1"/>
</dbReference>
<feature type="region of interest" description="Disordered" evidence="1">
    <location>
        <begin position="122"/>
        <end position="142"/>
    </location>
</feature>
<dbReference type="Proteomes" id="UP000269198">
    <property type="component" value="Unassembled WGS sequence"/>
</dbReference>
<reference evidence="2 3" key="1">
    <citation type="submission" date="2018-11" db="EMBL/GenBank/DDBJ databases">
        <title>The genome draft of YIM 96095.</title>
        <authorList>
            <person name="Tang S.-K."/>
            <person name="Chunyu W.-X."/>
            <person name="Feng Y.-Z."/>
        </authorList>
    </citation>
    <scope>NUCLEOTIDE SEQUENCE [LARGE SCALE GENOMIC DNA]</scope>
    <source>
        <strain evidence="2 3">YIM 96095</strain>
    </source>
</reference>
<evidence type="ECO:0000256" key="1">
    <source>
        <dbReference type="SAM" id="MobiDB-lite"/>
    </source>
</evidence>
<dbReference type="InterPro" id="IPR043737">
    <property type="entry name" value="DUF5682"/>
</dbReference>
<feature type="region of interest" description="Disordered" evidence="1">
    <location>
        <begin position="729"/>
        <end position="751"/>
    </location>
</feature>
<dbReference type="InterPro" id="IPR050458">
    <property type="entry name" value="LolB"/>
</dbReference>
<dbReference type="OrthoDB" id="9768066at2"/>
<gene>
    <name evidence="2" type="ORF">EFW17_13695</name>
</gene>
<protein>
    <submittedName>
        <fullName evidence="2">Uncharacterized protein</fullName>
    </submittedName>
</protein>
<evidence type="ECO:0000313" key="2">
    <source>
        <dbReference type="EMBL" id="RNL83942.1"/>
    </source>
</evidence>
<keyword evidence="3" id="KW-1185">Reference proteome</keyword>
<dbReference type="RefSeq" id="WP_123201774.1">
    <property type="nucleotide sequence ID" value="NZ_RJMB01000013.1"/>
</dbReference>
<dbReference type="PANTHER" id="PTHR30634:SF14">
    <property type="match status" value="1"/>
</dbReference>